<protein>
    <submittedName>
        <fullName evidence="5">Hydrogenase maturation protease</fullName>
    </submittedName>
</protein>
<dbReference type="Proteomes" id="UP000460272">
    <property type="component" value="Unassembled WGS sequence"/>
</dbReference>
<dbReference type="GO" id="GO:0016485">
    <property type="term" value="P:protein processing"/>
    <property type="evidence" value="ECO:0007669"/>
    <property type="project" value="TreeGrafter"/>
</dbReference>
<dbReference type="InterPro" id="IPR023430">
    <property type="entry name" value="Pept_HybD-like_dom_sf"/>
</dbReference>
<dbReference type="EMBL" id="RPFW01000002">
    <property type="protein sequence ID" value="TVZ05339.1"/>
    <property type="molecule type" value="Genomic_DNA"/>
</dbReference>
<name>A0A6P2C1R3_9ACTN</name>
<evidence type="ECO:0000256" key="2">
    <source>
        <dbReference type="ARBA" id="ARBA00022670"/>
    </source>
</evidence>
<gene>
    <name evidence="5" type="ORF">EAS64_12260</name>
</gene>
<dbReference type="GO" id="GO:0004190">
    <property type="term" value="F:aspartic-type endopeptidase activity"/>
    <property type="evidence" value="ECO:0007669"/>
    <property type="project" value="UniProtKB-KW"/>
</dbReference>
<keyword evidence="2 5" id="KW-0645">Protease</keyword>
<keyword evidence="4" id="KW-0378">Hydrolase</keyword>
<evidence type="ECO:0000313" key="6">
    <source>
        <dbReference type="Proteomes" id="UP000460272"/>
    </source>
</evidence>
<sequence length="149" mass="15198">MTLVIGIGNPDRGDDAVGLVVAREVRAAAPADIAVIELGGDQLALLDAWDGDADVYVVDAICSGSAAGSVYRFDAAVPLGGDFSHRGTHLFSLADVIELARALGRLPARLTGFGIEGAGYELGAPLSPEAEVAVRSVAGQILGELTEGR</sequence>
<dbReference type="PANTHER" id="PTHR30302">
    <property type="entry name" value="HYDROGENASE 1 MATURATION PROTEASE"/>
    <property type="match status" value="1"/>
</dbReference>
<dbReference type="NCBIfam" id="TIGR00072">
    <property type="entry name" value="hydrog_prot"/>
    <property type="match status" value="1"/>
</dbReference>
<evidence type="ECO:0000256" key="4">
    <source>
        <dbReference type="ARBA" id="ARBA00022801"/>
    </source>
</evidence>
<evidence type="ECO:0000313" key="5">
    <source>
        <dbReference type="EMBL" id="TVZ05339.1"/>
    </source>
</evidence>
<evidence type="ECO:0000256" key="1">
    <source>
        <dbReference type="ARBA" id="ARBA00006814"/>
    </source>
</evidence>
<dbReference type="CDD" id="cd00518">
    <property type="entry name" value="H2MP"/>
    <property type="match status" value="1"/>
</dbReference>
<dbReference type="GO" id="GO:0008047">
    <property type="term" value="F:enzyme activator activity"/>
    <property type="evidence" value="ECO:0007669"/>
    <property type="project" value="InterPro"/>
</dbReference>
<dbReference type="Gene3D" id="3.40.50.1450">
    <property type="entry name" value="HybD-like"/>
    <property type="match status" value="1"/>
</dbReference>
<reference evidence="5 6" key="1">
    <citation type="submission" date="2018-11" db="EMBL/GenBank/DDBJ databases">
        <title>Trebonia kvetii gen.nov., sp.nov., a novel acidophilic actinobacterium, and proposal of the new actinobacterial family Treboniaceae fam. nov.</title>
        <authorList>
            <person name="Rapoport D."/>
            <person name="Sagova-Mareckova M."/>
            <person name="Sedlacek I."/>
            <person name="Provaznik J."/>
            <person name="Kralova S."/>
            <person name="Pavlinic D."/>
            <person name="Benes V."/>
            <person name="Kopecky J."/>
        </authorList>
    </citation>
    <scope>NUCLEOTIDE SEQUENCE [LARGE SCALE GENOMIC DNA]</scope>
    <source>
        <strain evidence="5 6">15Tr583</strain>
    </source>
</reference>
<evidence type="ECO:0000256" key="3">
    <source>
        <dbReference type="ARBA" id="ARBA00022750"/>
    </source>
</evidence>
<keyword evidence="6" id="KW-1185">Reference proteome</keyword>
<comment type="caution">
    <text evidence="5">The sequence shown here is derived from an EMBL/GenBank/DDBJ whole genome shotgun (WGS) entry which is preliminary data.</text>
</comment>
<comment type="similarity">
    <text evidence="1">Belongs to the peptidase A31 family.</text>
</comment>
<organism evidence="5 6">
    <name type="scientific">Trebonia kvetii</name>
    <dbReference type="NCBI Taxonomy" id="2480626"/>
    <lineage>
        <taxon>Bacteria</taxon>
        <taxon>Bacillati</taxon>
        <taxon>Actinomycetota</taxon>
        <taxon>Actinomycetes</taxon>
        <taxon>Streptosporangiales</taxon>
        <taxon>Treboniaceae</taxon>
        <taxon>Trebonia</taxon>
    </lineage>
</organism>
<dbReference type="SUPFAM" id="SSF53163">
    <property type="entry name" value="HybD-like"/>
    <property type="match status" value="1"/>
</dbReference>
<dbReference type="InterPro" id="IPR000671">
    <property type="entry name" value="Peptidase_A31"/>
</dbReference>
<keyword evidence="3" id="KW-0064">Aspartyl protease</keyword>
<dbReference type="OrthoDB" id="9792731at2"/>
<accession>A0A6P2C1R3</accession>
<dbReference type="AlphaFoldDB" id="A0A6P2C1R3"/>
<dbReference type="Pfam" id="PF01750">
    <property type="entry name" value="HycI"/>
    <property type="match status" value="1"/>
</dbReference>
<dbReference type="PANTHER" id="PTHR30302:SF1">
    <property type="entry name" value="HYDROGENASE 2 MATURATION PROTEASE"/>
    <property type="match status" value="1"/>
</dbReference>
<proteinExistence type="inferred from homology"/>